<reference evidence="4" key="1">
    <citation type="submission" date="2016-10" db="EMBL/GenBank/DDBJ databases">
        <authorList>
            <person name="Varghese N."/>
            <person name="Submissions S."/>
        </authorList>
    </citation>
    <scope>NUCLEOTIDE SEQUENCE [LARGE SCALE GENOMIC DNA]</scope>
    <source>
        <strain evidence="4">DSM 3669</strain>
    </source>
</reference>
<dbReference type="GO" id="GO:0046677">
    <property type="term" value="P:response to antibiotic"/>
    <property type="evidence" value="ECO:0007669"/>
    <property type="project" value="InterPro"/>
</dbReference>
<accession>A0A1I6D4M3</accession>
<dbReference type="Pfam" id="PF13354">
    <property type="entry name" value="Beta-lactamase2"/>
    <property type="match status" value="1"/>
</dbReference>
<evidence type="ECO:0000259" key="2">
    <source>
        <dbReference type="Pfam" id="PF13354"/>
    </source>
</evidence>
<gene>
    <name evidence="3" type="ORF">SAMN05660706_105104</name>
</gene>
<dbReference type="PANTHER" id="PTHR35333:SF3">
    <property type="entry name" value="BETA-LACTAMASE-TYPE TRANSPEPTIDASE FOLD CONTAINING PROTEIN"/>
    <property type="match status" value="1"/>
</dbReference>
<dbReference type="Proteomes" id="UP000199584">
    <property type="component" value="Unassembled WGS sequence"/>
</dbReference>
<dbReference type="GO" id="GO:0030655">
    <property type="term" value="P:beta-lactam antibiotic catabolic process"/>
    <property type="evidence" value="ECO:0007669"/>
    <property type="project" value="InterPro"/>
</dbReference>
<dbReference type="SUPFAM" id="SSF56601">
    <property type="entry name" value="beta-lactamase/transpeptidase-like"/>
    <property type="match status" value="1"/>
</dbReference>
<dbReference type="AlphaFoldDB" id="A0A1I6D4M3"/>
<dbReference type="GO" id="GO:0008800">
    <property type="term" value="F:beta-lactamase activity"/>
    <property type="evidence" value="ECO:0007669"/>
    <property type="project" value="InterPro"/>
</dbReference>
<keyword evidence="1" id="KW-1133">Transmembrane helix</keyword>
<organism evidence="3 4">
    <name type="scientific">Desulfoscipio geothermicus DSM 3669</name>
    <dbReference type="NCBI Taxonomy" id="1121426"/>
    <lineage>
        <taxon>Bacteria</taxon>
        <taxon>Bacillati</taxon>
        <taxon>Bacillota</taxon>
        <taxon>Clostridia</taxon>
        <taxon>Eubacteriales</taxon>
        <taxon>Desulfallaceae</taxon>
        <taxon>Desulfoscipio</taxon>
    </lineage>
</organism>
<keyword evidence="1" id="KW-0472">Membrane</keyword>
<dbReference type="STRING" id="39060.SAMN05660706_105104"/>
<evidence type="ECO:0000256" key="1">
    <source>
        <dbReference type="SAM" id="Phobius"/>
    </source>
</evidence>
<evidence type="ECO:0000313" key="4">
    <source>
        <dbReference type="Proteomes" id="UP000199584"/>
    </source>
</evidence>
<sequence>MKTKLYYAISVFILLIFIAATQIQGPVKKYTPPAPDYKPLQEQVVAYLARQPGTYGLYFIDLNSGREFGYNALTPFHAASTFKLAMNLYLYREVSRGNLDIEEKLTFLNRHREGGTGILQNNSPGEAYSIAQLAGYSIIYSDNVATNILLDRLDKNNVKDFMRSLGGQVVDDERNITCPYDLALYMHEILTFSRQPEGKLLLNNLFRTELKDRIPAPLPREIKVANKIGTWPPTNSYHDVAYIAHPRRPYILVITSKDTPGYGATLPVIHHISEMVYEYQNRAAQNQ</sequence>
<dbReference type="InterPro" id="IPR012338">
    <property type="entry name" value="Beta-lactam/transpept-like"/>
</dbReference>
<dbReference type="InterPro" id="IPR045155">
    <property type="entry name" value="Beta-lactam_cat"/>
</dbReference>
<dbReference type="EMBL" id="FOYM01000005">
    <property type="protein sequence ID" value="SFR00434.1"/>
    <property type="molecule type" value="Genomic_DNA"/>
</dbReference>
<dbReference type="Gene3D" id="3.40.710.10">
    <property type="entry name" value="DD-peptidase/beta-lactamase superfamily"/>
    <property type="match status" value="1"/>
</dbReference>
<evidence type="ECO:0000313" key="3">
    <source>
        <dbReference type="EMBL" id="SFR00434.1"/>
    </source>
</evidence>
<keyword evidence="1" id="KW-0812">Transmembrane</keyword>
<dbReference type="RefSeq" id="WP_165608174.1">
    <property type="nucleotide sequence ID" value="NZ_FOYM01000005.1"/>
</dbReference>
<proteinExistence type="predicted"/>
<dbReference type="PANTHER" id="PTHR35333">
    <property type="entry name" value="BETA-LACTAMASE"/>
    <property type="match status" value="1"/>
</dbReference>
<keyword evidence="4" id="KW-1185">Reference proteome</keyword>
<feature type="transmembrane region" description="Helical" evidence="1">
    <location>
        <begin position="5"/>
        <end position="23"/>
    </location>
</feature>
<protein>
    <submittedName>
        <fullName evidence="3">Beta-lactamase class A</fullName>
    </submittedName>
</protein>
<feature type="domain" description="Beta-lactamase class A catalytic" evidence="2">
    <location>
        <begin position="56"/>
        <end position="254"/>
    </location>
</feature>
<name>A0A1I6D4M3_9FIRM</name>
<dbReference type="InterPro" id="IPR000871">
    <property type="entry name" value="Beta-lactam_class-A"/>
</dbReference>